<dbReference type="EMBL" id="JAJITD010000009">
    <property type="protein sequence ID" value="MCC8394858.1"/>
    <property type="molecule type" value="Genomic_DNA"/>
</dbReference>
<evidence type="ECO:0000313" key="3">
    <source>
        <dbReference type="Proteomes" id="UP001431019"/>
    </source>
</evidence>
<feature type="region of interest" description="Disordered" evidence="1">
    <location>
        <begin position="40"/>
        <end position="81"/>
    </location>
</feature>
<comment type="caution">
    <text evidence="2">The sequence shown here is derived from an EMBL/GenBank/DDBJ whole genome shotgun (WGS) entry which is preliminary data.</text>
</comment>
<dbReference type="Pfam" id="PF19940">
    <property type="entry name" value="DUF6402"/>
    <property type="match status" value="1"/>
</dbReference>
<reference evidence="2 3" key="1">
    <citation type="submission" date="2021-11" db="EMBL/GenBank/DDBJ databases">
        <authorList>
            <person name="Oh E.-T."/>
            <person name="Kim S.-B."/>
        </authorList>
    </citation>
    <scope>NUCLEOTIDE SEQUENCE [LARGE SCALE GENOMIC DNA]</scope>
    <source>
        <strain evidence="2 3">MMS20-SJTR3</strain>
    </source>
</reference>
<organism evidence="2 3">
    <name type="scientific">Paraburkholderia sejongensis</name>
    <dbReference type="NCBI Taxonomy" id="2886946"/>
    <lineage>
        <taxon>Bacteria</taxon>
        <taxon>Pseudomonadati</taxon>
        <taxon>Pseudomonadota</taxon>
        <taxon>Betaproteobacteria</taxon>
        <taxon>Burkholderiales</taxon>
        <taxon>Burkholderiaceae</taxon>
        <taxon>Paraburkholderia</taxon>
    </lineage>
</organism>
<dbReference type="Proteomes" id="UP001431019">
    <property type="component" value="Unassembled WGS sequence"/>
</dbReference>
<protein>
    <submittedName>
        <fullName evidence="2">DUF6402 family protein</fullName>
    </submittedName>
</protein>
<name>A0ABS8JYT0_9BURK</name>
<accession>A0ABS8JYT0</accession>
<evidence type="ECO:0000256" key="1">
    <source>
        <dbReference type="SAM" id="MobiDB-lite"/>
    </source>
</evidence>
<proteinExistence type="predicted"/>
<evidence type="ECO:0000313" key="2">
    <source>
        <dbReference type="EMBL" id="MCC8394858.1"/>
    </source>
</evidence>
<keyword evidence="3" id="KW-1185">Reference proteome</keyword>
<dbReference type="InterPro" id="IPR045646">
    <property type="entry name" value="DUF6402"/>
</dbReference>
<gene>
    <name evidence="2" type="ORF">LJ656_19880</name>
</gene>
<dbReference type="RefSeq" id="WP_230511081.1">
    <property type="nucleotide sequence ID" value="NZ_JAJITD010000009.1"/>
</dbReference>
<sequence>MNDDNIPYYKVNKLIWTWSRRDGAEGCRAVREAELSMERPPPLLEKAATEAPVVEEKPSTPSKLPTPAASQPEKPKKTEMVPPFDIQDIPEAMRKLKMPVSAKLMERWFAGRLNYSPGDSDESNEINQDGKPYPPDMYDATTVKMDWILKFPRAKKQFDYLIGEAIRSPAAKKVLADKLKRFDKKMFGISTRWVSKDNTAHLHKHFHFQHVPVDGEFSQKIQTLLASQWKRSGVPDDLAGALGSFNIYAAIGSVRPSDDFMRRETAFELTGIWVYVKDNYTFTDQTHNRSQYLGHWSRNGVVVVPLDVVAAASRYAPYVESPVTLGNPAIRGNVYYPIHNSDFRQWALKHQRGGDFVIYSDRCFVPVVPPIRIDL</sequence>